<evidence type="ECO:0000259" key="1">
    <source>
        <dbReference type="Pfam" id="PF08501"/>
    </source>
</evidence>
<dbReference type="Pfam" id="PF01487">
    <property type="entry name" value="DHquinase_I"/>
    <property type="match status" value="1"/>
</dbReference>
<dbReference type="GO" id="GO:0004764">
    <property type="term" value="F:shikimate 3-dehydrogenase (NADP+) activity"/>
    <property type="evidence" value="ECO:0007669"/>
    <property type="project" value="InterPro"/>
</dbReference>
<dbReference type="GO" id="GO:0009423">
    <property type="term" value="P:chorismate biosynthetic process"/>
    <property type="evidence" value="ECO:0007669"/>
    <property type="project" value="TreeGrafter"/>
</dbReference>
<dbReference type="Proteomes" id="UP001457282">
    <property type="component" value="Unassembled WGS sequence"/>
</dbReference>
<dbReference type="InterPro" id="IPR022893">
    <property type="entry name" value="Shikimate_DH_fam"/>
</dbReference>
<proteinExistence type="predicted"/>
<reference evidence="2 3" key="1">
    <citation type="journal article" date="2023" name="G3 (Bethesda)">
        <title>A chromosome-length genome assembly and annotation of blackberry (Rubus argutus, cv. 'Hillquist').</title>
        <authorList>
            <person name="Bruna T."/>
            <person name="Aryal R."/>
            <person name="Dudchenko O."/>
            <person name="Sargent D.J."/>
            <person name="Mead D."/>
            <person name="Buti M."/>
            <person name="Cavallini A."/>
            <person name="Hytonen T."/>
            <person name="Andres J."/>
            <person name="Pham M."/>
            <person name="Weisz D."/>
            <person name="Mascagni F."/>
            <person name="Usai G."/>
            <person name="Natali L."/>
            <person name="Bassil N."/>
            <person name="Fernandez G.E."/>
            <person name="Lomsadze A."/>
            <person name="Armour M."/>
            <person name="Olukolu B."/>
            <person name="Poorten T."/>
            <person name="Britton C."/>
            <person name="Davik J."/>
            <person name="Ashrafi H."/>
            <person name="Aiden E.L."/>
            <person name="Borodovsky M."/>
            <person name="Worthington M."/>
        </authorList>
    </citation>
    <scope>NUCLEOTIDE SEQUENCE [LARGE SCALE GENOMIC DNA]</scope>
    <source>
        <strain evidence="2">PI 553951</strain>
    </source>
</reference>
<dbReference type="PANTHER" id="PTHR21089">
    <property type="entry name" value="SHIKIMATE DEHYDROGENASE"/>
    <property type="match status" value="1"/>
</dbReference>
<dbReference type="EMBL" id="JBEDUW010000001">
    <property type="protein sequence ID" value="KAK9949891.1"/>
    <property type="molecule type" value="Genomic_DNA"/>
</dbReference>
<feature type="domain" description="Shikimate dehydrogenase substrate binding N-terminal" evidence="1">
    <location>
        <begin position="182"/>
        <end position="250"/>
    </location>
</feature>
<dbReference type="SUPFAM" id="SSF53223">
    <property type="entry name" value="Aminoacid dehydrogenase-like, N-terminal domain"/>
    <property type="match status" value="1"/>
</dbReference>
<dbReference type="GO" id="GO:0019632">
    <property type="term" value="P:shikimate metabolic process"/>
    <property type="evidence" value="ECO:0007669"/>
    <property type="project" value="TreeGrafter"/>
</dbReference>
<dbReference type="Gene3D" id="3.20.20.70">
    <property type="entry name" value="Aldolase class I"/>
    <property type="match status" value="1"/>
</dbReference>
<accession>A0AAW1YMQ7</accession>
<dbReference type="InterPro" id="IPR013708">
    <property type="entry name" value="Shikimate_DH-bd_N"/>
</dbReference>
<dbReference type="SUPFAM" id="SSF51569">
    <property type="entry name" value="Aldolase"/>
    <property type="match status" value="1"/>
</dbReference>
<organism evidence="2 3">
    <name type="scientific">Rubus argutus</name>
    <name type="common">Southern blackberry</name>
    <dbReference type="NCBI Taxonomy" id="59490"/>
    <lineage>
        <taxon>Eukaryota</taxon>
        <taxon>Viridiplantae</taxon>
        <taxon>Streptophyta</taxon>
        <taxon>Embryophyta</taxon>
        <taxon>Tracheophyta</taxon>
        <taxon>Spermatophyta</taxon>
        <taxon>Magnoliopsida</taxon>
        <taxon>eudicotyledons</taxon>
        <taxon>Gunneridae</taxon>
        <taxon>Pentapetalae</taxon>
        <taxon>rosids</taxon>
        <taxon>fabids</taxon>
        <taxon>Rosales</taxon>
        <taxon>Rosaceae</taxon>
        <taxon>Rosoideae</taxon>
        <taxon>Rosoideae incertae sedis</taxon>
        <taxon>Rubus</taxon>
    </lineage>
</organism>
<dbReference type="InterPro" id="IPR013785">
    <property type="entry name" value="Aldolase_TIM"/>
</dbReference>
<dbReference type="GO" id="GO:0003855">
    <property type="term" value="F:3-dehydroquinate dehydratase activity"/>
    <property type="evidence" value="ECO:0007669"/>
    <property type="project" value="InterPro"/>
</dbReference>
<evidence type="ECO:0000313" key="3">
    <source>
        <dbReference type="Proteomes" id="UP001457282"/>
    </source>
</evidence>
<dbReference type="InterPro" id="IPR046346">
    <property type="entry name" value="Aminoacid_DH-like_N_sf"/>
</dbReference>
<name>A0AAW1YMQ7_RUBAR</name>
<dbReference type="PANTHER" id="PTHR21089:SF1">
    <property type="entry name" value="BIFUNCTIONAL 3-DEHYDROQUINATE DEHYDRATASE_SHIKIMATE DEHYDROGENASE, CHLOROPLASTIC"/>
    <property type="match status" value="1"/>
</dbReference>
<gene>
    <name evidence="2" type="ORF">M0R45_005401</name>
</gene>
<dbReference type="Pfam" id="PF08501">
    <property type="entry name" value="Shikimate_dh_N"/>
    <property type="match status" value="1"/>
</dbReference>
<dbReference type="AlphaFoldDB" id="A0AAW1YMQ7"/>
<dbReference type="InterPro" id="IPR001381">
    <property type="entry name" value="DHquinase_I"/>
</dbReference>
<comment type="caution">
    <text evidence="2">The sequence shown here is derived from an EMBL/GenBank/DDBJ whole genome shotgun (WGS) entry which is preliminary data.</text>
</comment>
<dbReference type="Gene3D" id="3.40.50.10860">
    <property type="entry name" value="Leucine Dehydrogenase, chain A, domain 1"/>
    <property type="match status" value="1"/>
</dbReference>
<sequence>MMVSSTLISSPIMAETVDKMVSDMGKARSLGADLVEIRLDYLKVFNHNEDLKTLIRESPLPTLFTYRPKWEGGQYDGDEKTATGCASISNGAWRLISIDIEFQVAHEFKSTPYVERSLTSSKLLFLLTTIKILHQSRDLGNLVLEMQATGADIVRIATTTLDITDVARIFQITVHSQVPQIPSLYNEGFKSVGFDGVYLHFLVDDIANFLQTYSSTDFAGFSVGIPHKEAALKCCDEVDPVAKSIGAINCM</sequence>
<evidence type="ECO:0000313" key="2">
    <source>
        <dbReference type="EMBL" id="KAK9949891.1"/>
    </source>
</evidence>
<protein>
    <recommendedName>
        <fullName evidence="1">Shikimate dehydrogenase substrate binding N-terminal domain-containing protein</fullName>
    </recommendedName>
</protein>
<keyword evidence="3" id="KW-1185">Reference proteome</keyword>